<gene>
    <name evidence="7" type="ORF">PCANC_12525</name>
    <name evidence="8" type="ORF">PCASD_02771</name>
</gene>
<dbReference type="AlphaFoldDB" id="A0A2N5SSJ9"/>
<feature type="transmembrane region" description="Helical" evidence="6">
    <location>
        <begin position="113"/>
        <end position="132"/>
    </location>
</feature>
<keyword evidence="5 6" id="KW-0472">Membrane</keyword>
<accession>A0A2N5SSJ9</accession>
<feature type="transmembrane region" description="Helical" evidence="6">
    <location>
        <begin position="181"/>
        <end position="202"/>
    </location>
</feature>
<dbReference type="Pfam" id="PF04133">
    <property type="entry name" value="Vps55"/>
    <property type="match status" value="1"/>
</dbReference>
<dbReference type="PANTHER" id="PTHR12050">
    <property type="entry name" value="LEPTIN RECEPTOR-RELATED"/>
    <property type="match status" value="1"/>
</dbReference>
<proteinExistence type="inferred from homology"/>
<evidence type="ECO:0000256" key="6">
    <source>
        <dbReference type="SAM" id="Phobius"/>
    </source>
</evidence>
<evidence type="ECO:0000256" key="1">
    <source>
        <dbReference type="ARBA" id="ARBA00004141"/>
    </source>
</evidence>
<dbReference type="GO" id="GO:0032511">
    <property type="term" value="P:late endosome to vacuole transport via multivesicular body sorting pathway"/>
    <property type="evidence" value="ECO:0007669"/>
    <property type="project" value="TreeGrafter"/>
</dbReference>
<evidence type="ECO:0000313" key="10">
    <source>
        <dbReference type="Proteomes" id="UP000235392"/>
    </source>
</evidence>
<evidence type="ECO:0000256" key="2">
    <source>
        <dbReference type="ARBA" id="ARBA00005645"/>
    </source>
</evidence>
<feature type="transmembrane region" description="Helical" evidence="6">
    <location>
        <begin position="153"/>
        <end position="175"/>
    </location>
</feature>
<keyword evidence="9" id="KW-1185">Reference proteome</keyword>
<dbReference type="EMBL" id="PGCI01000020">
    <property type="protein sequence ID" value="PLW48864.1"/>
    <property type="molecule type" value="Genomic_DNA"/>
</dbReference>
<dbReference type="STRING" id="200324.A0A2N5SSJ9"/>
<reference evidence="9 10" key="1">
    <citation type="submission" date="2017-11" db="EMBL/GenBank/DDBJ databases">
        <title>De novo assembly and phasing of dikaryotic genomes from two isolates of Puccinia coronata f. sp. avenae, the causal agent of oat crown rust.</title>
        <authorList>
            <person name="Miller M.E."/>
            <person name="Zhang Y."/>
            <person name="Omidvar V."/>
            <person name="Sperschneider J."/>
            <person name="Schwessinger B."/>
            <person name="Raley C."/>
            <person name="Palmer J.M."/>
            <person name="Garnica D."/>
            <person name="Upadhyaya N."/>
            <person name="Rathjen J."/>
            <person name="Taylor J.M."/>
            <person name="Park R.F."/>
            <person name="Dodds P.N."/>
            <person name="Hirsch C.D."/>
            <person name="Kianian S.F."/>
            <person name="Figueroa M."/>
        </authorList>
    </citation>
    <scope>NUCLEOTIDE SEQUENCE [LARGE SCALE GENOMIC DNA]</scope>
    <source>
        <strain evidence="7">12NC29</strain>
        <strain evidence="8">12SD80</strain>
    </source>
</reference>
<evidence type="ECO:0000256" key="5">
    <source>
        <dbReference type="ARBA" id="ARBA00023136"/>
    </source>
</evidence>
<dbReference type="GO" id="GO:0034424">
    <property type="term" value="C:Vps55/Vps68 complex"/>
    <property type="evidence" value="ECO:0007669"/>
    <property type="project" value="TreeGrafter"/>
</dbReference>
<evidence type="ECO:0008006" key="11">
    <source>
        <dbReference type="Google" id="ProtNLM"/>
    </source>
</evidence>
<evidence type="ECO:0000313" key="8">
    <source>
        <dbReference type="EMBL" id="PLW48864.1"/>
    </source>
</evidence>
<sequence>MTAHHTTERTEPITTHPNLAFPLCWPPFTTNSHPLTTDADRCCSLDSRVSLTVPHTATRELTIAFSTDSLNNHERTHNTNINQAIIFLSIILALGFLLVILSCALWGEWLPLLVALTFFVAPLPNMIASSYCGGADYELSIDYSSIPKETADFFTSLLLTTGVALPLVLAHSNLINQSACYMSMAGGALVYGTIVTYSHFFAPKDEF</sequence>
<evidence type="ECO:0000256" key="4">
    <source>
        <dbReference type="ARBA" id="ARBA00022989"/>
    </source>
</evidence>
<dbReference type="EMBL" id="PGCJ01000876">
    <property type="protein sequence ID" value="PLW16222.1"/>
    <property type="molecule type" value="Genomic_DNA"/>
</dbReference>
<dbReference type="InterPro" id="IPR007262">
    <property type="entry name" value="Vps55/LEPROT"/>
</dbReference>
<dbReference type="PANTHER" id="PTHR12050:SF0">
    <property type="entry name" value="RH04491P"/>
    <property type="match status" value="1"/>
</dbReference>
<dbReference type="Proteomes" id="UP000235388">
    <property type="component" value="Unassembled WGS sequence"/>
</dbReference>
<protein>
    <recommendedName>
        <fullName evidence="11">Vacuolar protein sorting 55</fullName>
    </recommendedName>
</protein>
<comment type="subcellular location">
    <subcellularLocation>
        <location evidence="1">Membrane</location>
        <topology evidence="1">Multi-pass membrane protein</topology>
    </subcellularLocation>
</comment>
<evidence type="ECO:0000313" key="9">
    <source>
        <dbReference type="Proteomes" id="UP000235388"/>
    </source>
</evidence>
<organism evidence="7 9">
    <name type="scientific">Puccinia coronata f. sp. avenae</name>
    <dbReference type="NCBI Taxonomy" id="200324"/>
    <lineage>
        <taxon>Eukaryota</taxon>
        <taxon>Fungi</taxon>
        <taxon>Dikarya</taxon>
        <taxon>Basidiomycota</taxon>
        <taxon>Pucciniomycotina</taxon>
        <taxon>Pucciniomycetes</taxon>
        <taxon>Pucciniales</taxon>
        <taxon>Pucciniaceae</taxon>
        <taxon>Puccinia</taxon>
    </lineage>
</organism>
<comment type="caution">
    <text evidence="7">The sequence shown here is derived from an EMBL/GenBank/DDBJ whole genome shotgun (WGS) entry which is preliminary data.</text>
</comment>
<name>A0A2N5SSJ9_9BASI</name>
<keyword evidence="3 6" id="KW-0812">Transmembrane</keyword>
<dbReference type="OrthoDB" id="14246at2759"/>
<evidence type="ECO:0000256" key="3">
    <source>
        <dbReference type="ARBA" id="ARBA00022692"/>
    </source>
</evidence>
<feature type="transmembrane region" description="Helical" evidence="6">
    <location>
        <begin position="85"/>
        <end position="107"/>
    </location>
</feature>
<comment type="similarity">
    <text evidence="2">Belongs to the OB-RGRP/VPS55 family.</text>
</comment>
<evidence type="ECO:0000313" key="7">
    <source>
        <dbReference type="EMBL" id="PLW16222.1"/>
    </source>
</evidence>
<keyword evidence="4 6" id="KW-1133">Transmembrane helix</keyword>
<dbReference type="Proteomes" id="UP000235392">
    <property type="component" value="Unassembled WGS sequence"/>
</dbReference>